<organism evidence="1">
    <name type="scientific">Amphimedon queenslandica</name>
    <name type="common">Sponge</name>
    <dbReference type="NCBI Taxonomy" id="400682"/>
    <lineage>
        <taxon>Eukaryota</taxon>
        <taxon>Metazoa</taxon>
        <taxon>Porifera</taxon>
        <taxon>Demospongiae</taxon>
        <taxon>Heteroscleromorpha</taxon>
        <taxon>Haplosclerida</taxon>
        <taxon>Niphatidae</taxon>
        <taxon>Amphimedon</taxon>
    </lineage>
</organism>
<dbReference type="AlphaFoldDB" id="A0A1X7UND6"/>
<proteinExistence type="predicted"/>
<accession>A0A1X7UND6</accession>
<dbReference type="InParanoid" id="A0A1X7UND6"/>
<name>A0A1X7UND6_AMPQE</name>
<sequence>MVNEKELGHRAQDESISFDNIKSDFRILLSFIGREIDDGEFTLSATILLSDGELVSSMLAATPSSWDFCSFDAIL</sequence>
<protein>
    <submittedName>
        <fullName evidence="1">Uncharacterized protein</fullName>
    </submittedName>
</protein>
<reference evidence="1" key="1">
    <citation type="submission" date="2017-05" db="UniProtKB">
        <authorList>
            <consortium name="EnsemblMetazoa"/>
        </authorList>
    </citation>
    <scope>IDENTIFICATION</scope>
</reference>
<dbReference type="EnsemblMetazoa" id="Aqu2.1.29505_001">
    <property type="protein sequence ID" value="Aqu2.1.29505_001"/>
    <property type="gene ID" value="Aqu2.1.29505"/>
</dbReference>
<evidence type="ECO:0000313" key="1">
    <source>
        <dbReference type="EnsemblMetazoa" id="Aqu2.1.29505_001"/>
    </source>
</evidence>